<dbReference type="GO" id="GO:0030246">
    <property type="term" value="F:carbohydrate binding"/>
    <property type="evidence" value="ECO:0007669"/>
    <property type="project" value="InterPro"/>
</dbReference>
<evidence type="ECO:0000313" key="3">
    <source>
        <dbReference type="EMBL" id="PVY42015.1"/>
    </source>
</evidence>
<dbReference type="SUPFAM" id="SSF49344">
    <property type="entry name" value="CBD9-like"/>
    <property type="match status" value="1"/>
</dbReference>
<name>A0A2U1B022_9BACT</name>
<feature type="chain" id="PRO_5015694815" evidence="1">
    <location>
        <begin position="20"/>
        <end position="263"/>
    </location>
</feature>
<evidence type="ECO:0000259" key="2">
    <source>
        <dbReference type="Pfam" id="PF06452"/>
    </source>
</evidence>
<dbReference type="GO" id="GO:0016052">
    <property type="term" value="P:carbohydrate catabolic process"/>
    <property type="evidence" value="ECO:0007669"/>
    <property type="project" value="InterPro"/>
</dbReference>
<dbReference type="Gene3D" id="2.60.40.1190">
    <property type="match status" value="1"/>
</dbReference>
<keyword evidence="4" id="KW-1185">Reference proteome</keyword>
<reference evidence="3 4" key="1">
    <citation type="submission" date="2018-04" db="EMBL/GenBank/DDBJ databases">
        <title>Genomic Encyclopedia of Type Strains, Phase IV (KMG-IV): sequencing the most valuable type-strain genomes for metagenomic binning, comparative biology and taxonomic classification.</title>
        <authorList>
            <person name="Goeker M."/>
        </authorList>
    </citation>
    <scope>NUCLEOTIDE SEQUENCE [LARGE SCALE GENOMIC DNA]</scope>
    <source>
        <strain evidence="3 4">DSM 14823</strain>
    </source>
</reference>
<keyword evidence="1" id="KW-0732">Signal</keyword>
<dbReference type="GeneID" id="78295165"/>
<dbReference type="AlphaFoldDB" id="A0A2U1B022"/>
<dbReference type="EMBL" id="QEKH01000012">
    <property type="protein sequence ID" value="PVY42015.1"/>
    <property type="molecule type" value="Genomic_DNA"/>
</dbReference>
<proteinExistence type="predicted"/>
<evidence type="ECO:0000256" key="1">
    <source>
        <dbReference type="SAM" id="SignalP"/>
    </source>
</evidence>
<dbReference type="Proteomes" id="UP000245959">
    <property type="component" value="Unassembled WGS sequence"/>
</dbReference>
<protein>
    <submittedName>
        <fullName evidence="3">Carbohydrate binding protein with CBM9 domain</fullName>
    </submittedName>
</protein>
<accession>A0A2U1B022</accession>
<organism evidence="3 4">
    <name type="scientific">Victivallis vadensis</name>
    <dbReference type="NCBI Taxonomy" id="172901"/>
    <lineage>
        <taxon>Bacteria</taxon>
        <taxon>Pseudomonadati</taxon>
        <taxon>Lentisphaerota</taxon>
        <taxon>Lentisphaeria</taxon>
        <taxon>Victivallales</taxon>
        <taxon>Victivallaceae</taxon>
        <taxon>Victivallis</taxon>
    </lineage>
</organism>
<dbReference type="GO" id="GO:0004553">
    <property type="term" value="F:hydrolase activity, hydrolyzing O-glycosyl compounds"/>
    <property type="evidence" value="ECO:0007669"/>
    <property type="project" value="InterPro"/>
</dbReference>
<dbReference type="RefSeq" id="WP_165832945.1">
    <property type="nucleotide sequence ID" value="NZ_CABMMC010000082.1"/>
</dbReference>
<feature type="domain" description="Carbohydrate-binding" evidence="2">
    <location>
        <begin position="37"/>
        <end position="180"/>
    </location>
</feature>
<dbReference type="Pfam" id="PF06452">
    <property type="entry name" value="CBM9_1"/>
    <property type="match status" value="1"/>
</dbReference>
<gene>
    <name evidence="3" type="ORF">C8D82_11212</name>
</gene>
<comment type="caution">
    <text evidence="3">The sequence shown here is derived from an EMBL/GenBank/DDBJ whole genome shotgun (WGS) entry which is preliminary data.</text>
</comment>
<evidence type="ECO:0000313" key="4">
    <source>
        <dbReference type="Proteomes" id="UP000245959"/>
    </source>
</evidence>
<feature type="signal peptide" evidence="1">
    <location>
        <begin position="1"/>
        <end position="19"/>
    </location>
</feature>
<dbReference type="CDD" id="cd09620">
    <property type="entry name" value="CBM9_like_3"/>
    <property type="match status" value="1"/>
</dbReference>
<dbReference type="InterPro" id="IPR010502">
    <property type="entry name" value="Carb-bd_dom_fam9"/>
</dbReference>
<sequence length="263" mass="28721">MIRAVAGLAALSAAVLLQAAEPLPRLEVPHTARPPVIDGDLSDPAWAGAAVIRGLRPALGCSYWDAVDREPTEVRLLWDERFLYIAFSCTDRDIVADPGLKRDGDVYEADACEFFLDVSGEGKEWFELQVSPLNQVMDTVSSFTGGPGGCTDTLRIRPELLETAYRTTRAWNAAGLRSAAGKLVCGGRVIGWTVEFAFPAAAVNLTAWKPGGLRMNFVRYNHGFTTADAEKRFSCWSPVQHGCPHISPAAMGRVFLKERLLVR</sequence>